<keyword evidence="11 14" id="KW-1133">Transmembrane helix</keyword>
<keyword evidence="7 14" id="KW-0812">Transmembrane</keyword>
<dbReference type="GO" id="GO:0005886">
    <property type="term" value="C:plasma membrane"/>
    <property type="evidence" value="ECO:0007669"/>
    <property type="project" value="UniProtKB-SubCell"/>
</dbReference>
<proteinExistence type="predicted"/>
<keyword evidence="12" id="KW-0902">Two-component regulatory system</keyword>
<evidence type="ECO:0000256" key="8">
    <source>
        <dbReference type="ARBA" id="ARBA00022741"/>
    </source>
</evidence>
<evidence type="ECO:0000256" key="6">
    <source>
        <dbReference type="ARBA" id="ARBA00022679"/>
    </source>
</evidence>
<keyword evidence="8" id="KW-0547">Nucleotide-binding</keyword>
<evidence type="ECO:0000259" key="15">
    <source>
        <dbReference type="PROSITE" id="PS50109"/>
    </source>
</evidence>
<feature type="transmembrane region" description="Helical" evidence="14">
    <location>
        <begin position="6"/>
        <end position="27"/>
    </location>
</feature>
<dbReference type="InterPro" id="IPR050398">
    <property type="entry name" value="HssS/ArlS-like"/>
</dbReference>
<dbReference type="Gene3D" id="3.30.565.10">
    <property type="entry name" value="Histidine kinase-like ATPase, C-terminal domain"/>
    <property type="match status" value="1"/>
</dbReference>
<evidence type="ECO:0000256" key="2">
    <source>
        <dbReference type="ARBA" id="ARBA00004651"/>
    </source>
</evidence>
<dbReference type="Proteomes" id="UP000572212">
    <property type="component" value="Unassembled WGS sequence"/>
</dbReference>
<dbReference type="EMBL" id="JACHON010000008">
    <property type="protein sequence ID" value="MBB6513121.1"/>
    <property type="molecule type" value="Genomic_DNA"/>
</dbReference>
<feature type="domain" description="HAMP" evidence="16">
    <location>
        <begin position="179"/>
        <end position="231"/>
    </location>
</feature>
<dbReference type="Pfam" id="PF00672">
    <property type="entry name" value="HAMP"/>
    <property type="match status" value="1"/>
</dbReference>
<dbReference type="PROSITE" id="PS50885">
    <property type="entry name" value="HAMP"/>
    <property type="match status" value="1"/>
</dbReference>
<dbReference type="CDD" id="cd00082">
    <property type="entry name" value="HisKA"/>
    <property type="match status" value="1"/>
</dbReference>
<dbReference type="Pfam" id="PF00512">
    <property type="entry name" value="HisKA"/>
    <property type="match status" value="1"/>
</dbReference>
<dbReference type="InterPro" id="IPR036890">
    <property type="entry name" value="HATPase_C_sf"/>
</dbReference>
<dbReference type="PROSITE" id="PS50109">
    <property type="entry name" value="HIS_KIN"/>
    <property type="match status" value="1"/>
</dbReference>
<dbReference type="PANTHER" id="PTHR45528">
    <property type="entry name" value="SENSOR HISTIDINE KINASE CPXA"/>
    <property type="match status" value="1"/>
</dbReference>
<evidence type="ECO:0000313" key="18">
    <source>
        <dbReference type="Proteomes" id="UP000572212"/>
    </source>
</evidence>
<keyword evidence="4" id="KW-1003">Cell membrane</keyword>
<dbReference type="GO" id="GO:0000155">
    <property type="term" value="F:phosphorelay sensor kinase activity"/>
    <property type="evidence" value="ECO:0007669"/>
    <property type="project" value="InterPro"/>
</dbReference>
<comment type="catalytic activity">
    <reaction evidence="1">
        <text>ATP + protein L-histidine = ADP + protein N-phospho-L-histidine.</text>
        <dbReference type="EC" id="2.7.13.3"/>
    </reaction>
</comment>
<dbReference type="GO" id="GO:0005524">
    <property type="term" value="F:ATP binding"/>
    <property type="evidence" value="ECO:0007669"/>
    <property type="project" value="UniProtKB-KW"/>
</dbReference>
<comment type="subcellular location">
    <subcellularLocation>
        <location evidence="2">Cell membrane</location>
        <topology evidence="2">Multi-pass membrane protein</topology>
    </subcellularLocation>
</comment>
<dbReference type="AlphaFoldDB" id="A0A841RK82"/>
<dbReference type="InterPro" id="IPR005467">
    <property type="entry name" value="His_kinase_dom"/>
</dbReference>
<accession>A0A841RK82</accession>
<dbReference type="InterPro" id="IPR004358">
    <property type="entry name" value="Sig_transdc_His_kin-like_C"/>
</dbReference>
<sequence>MRLQNQLTIAFTSLLVVIMAITGITIYSQMLQMLIKDEQRQLEDSGELIVNFILSQDLNSTANVHRLLSMLEEYNLQVFAYDEVDHRIIFSSIPDANTIERWVNYYDLRNEEQPLWEAGGEKYVVSIIPFYTPFTSQQLVLLTPLDDLQEVQKSLINRLTLIFLIGIIAAVLISNYLTRTLVTPLTKLRKKLKKVEKREFDQLEEIKATGEIKEVAQSVDDMAKELKSYIQSQRHFFQNASHELKTPLMTIQGYAEGIRDGIFQGKDAERGYDVMVEEINRLKKIINEIILLAKLDSEAEPYQFKEVSLVRMTEQIEDRALAIAKERNVTFQMKNVEEITITIDEEKFLRALMNIVTNSIRHAKSIVELNVSSDNTKVMIEITDDGEGIDPDLMDQLFHRFVKGTTGETGLGLAIARAIIEKSGGKIKAGNIEPHGAKFTIVFMK</sequence>
<dbReference type="SMART" id="SM00388">
    <property type="entry name" value="HisKA"/>
    <property type="match status" value="1"/>
</dbReference>
<dbReference type="InterPro" id="IPR003660">
    <property type="entry name" value="HAMP_dom"/>
</dbReference>
<dbReference type="SMART" id="SM00387">
    <property type="entry name" value="HATPase_c"/>
    <property type="match status" value="1"/>
</dbReference>
<dbReference type="FunFam" id="1.10.287.130:FF:000001">
    <property type="entry name" value="Two-component sensor histidine kinase"/>
    <property type="match status" value="1"/>
</dbReference>
<comment type="caution">
    <text evidence="17">The sequence shown here is derived from an EMBL/GenBank/DDBJ whole genome shotgun (WGS) entry which is preliminary data.</text>
</comment>
<evidence type="ECO:0000256" key="9">
    <source>
        <dbReference type="ARBA" id="ARBA00022777"/>
    </source>
</evidence>
<evidence type="ECO:0000256" key="14">
    <source>
        <dbReference type="SAM" id="Phobius"/>
    </source>
</evidence>
<dbReference type="PRINTS" id="PR00344">
    <property type="entry name" value="BCTRLSENSOR"/>
</dbReference>
<evidence type="ECO:0000256" key="12">
    <source>
        <dbReference type="ARBA" id="ARBA00023012"/>
    </source>
</evidence>
<evidence type="ECO:0000256" key="1">
    <source>
        <dbReference type="ARBA" id="ARBA00000085"/>
    </source>
</evidence>
<dbReference type="Gene3D" id="1.10.287.130">
    <property type="match status" value="1"/>
</dbReference>
<keyword evidence="13 14" id="KW-0472">Membrane</keyword>
<keyword evidence="9 17" id="KW-0418">Kinase</keyword>
<evidence type="ECO:0000259" key="16">
    <source>
        <dbReference type="PROSITE" id="PS50885"/>
    </source>
</evidence>
<keyword evidence="10" id="KW-0067">ATP-binding</keyword>
<evidence type="ECO:0000313" key="17">
    <source>
        <dbReference type="EMBL" id="MBB6513121.1"/>
    </source>
</evidence>
<evidence type="ECO:0000256" key="4">
    <source>
        <dbReference type="ARBA" id="ARBA00022475"/>
    </source>
</evidence>
<name>A0A841RK82_9BACI</name>
<dbReference type="SUPFAM" id="SSF47384">
    <property type="entry name" value="Homodimeric domain of signal transducing histidine kinase"/>
    <property type="match status" value="1"/>
</dbReference>
<protein>
    <recommendedName>
        <fullName evidence="3">histidine kinase</fullName>
        <ecNumber evidence="3">2.7.13.3</ecNumber>
    </recommendedName>
</protein>
<feature type="transmembrane region" description="Helical" evidence="14">
    <location>
        <begin position="159"/>
        <end position="177"/>
    </location>
</feature>
<dbReference type="SMART" id="SM00304">
    <property type="entry name" value="HAMP"/>
    <property type="match status" value="1"/>
</dbReference>
<dbReference type="Gene3D" id="6.10.340.10">
    <property type="match status" value="1"/>
</dbReference>
<dbReference type="PANTHER" id="PTHR45528:SF1">
    <property type="entry name" value="SENSOR HISTIDINE KINASE CPXA"/>
    <property type="match status" value="1"/>
</dbReference>
<evidence type="ECO:0000256" key="13">
    <source>
        <dbReference type="ARBA" id="ARBA00023136"/>
    </source>
</evidence>
<dbReference type="InterPro" id="IPR036097">
    <property type="entry name" value="HisK_dim/P_sf"/>
</dbReference>
<evidence type="ECO:0000256" key="5">
    <source>
        <dbReference type="ARBA" id="ARBA00022553"/>
    </source>
</evidence>
<gene>
    <name evidence="17" type="ORF">GGQ92_001911</name>
</gene>
<dbReference type="InterPro" id="IPR003661">
    <property type="entry name" value="HisK_dim/P_dom"/>
</dbReference>
<feature type="domain" description="Histidine kinase" evidence="15">
    <location>
        <begin position="239"/>
        <end position="445"/>
    </location>
</feature>
<evidence type="ECO:0000256" key="10">
    <source>
        <dbReference type="ARBA" id="ARBA00022840"/>
    </source>
</evidence>
<reference evidence="17 18" key="1">
    <citation type="submission" date="2020-08" db="EMBL/GenBank/DDBJ databases">
        <title>Genomic Encyclopedia of Type Strains, Phase IV (KMG-IV): sequencing the most valuable type-strain genomes for metagenomic binning, comparative biology and taxonomic classification.</title>
        <authorList>
            <person name="Goeker M."/>
        </authorList>
    </citation>
    <scope>NUCLEOTIDE SEQUENCE [LARGE SCALE GENOMIC DNA]</scope>
    <source>
        <strain evidence="17 18">DSM 11805</strain>
    </source>
</reference>
<dbReference type="InterPro" id="IPR003594">
    <property type="entry name" value="HATPase_dom"/>
</dbReference>
<dbReference type="Pfam" id="PF02518">
    <property type="entry name" value="HATPase_c"/>
    <property type="match status" value="1"/>
</dbReference>
<keyword evidence="5" id="KW-0597">Phosphoprotein</keyword>
<dbReference type="EC" id="2.7.13.3" evidence="3"/>
<evidence type="ECO:0000256" key="11">
    <source>
        <dbReference type="ARBA" id="ARBA00022989"/>
    </source>
</evidence>
<evidence type="ECO:0000256" key="3">
    <source>
        <dbReference type="ARBA" id="ARBA00012438"/>
    </source>
</evidence>
<keyword evidence="6" id="KW-0808">Transferase</keyword>
<evidence type="ECO:0000256" key="7">
    <source>
        <dbReference type="ARBA" id="ARBA00022692"/>
    </source>
</evidence>
<dbReference type="RefSeq" id="WP_184247720.1">
    <property type="nucleotide sequence ID" value="NZ_BAAACU010000064.1"/>
</dbReference>
<keyword evidence="18" id="KW-1185">Reference proteome</keyword>
<organism evidence="17 18">
    <name type="scientific">Gracilibacillus halotolerans</name>
    <dbReference type="NCBI Taxonomy" id="74386"/>
    <lineage>
        <taxon>Bacteria</taxon>
        <taxon>Bacillati</taxon>
        <taxon>Bacillota</taxon>
        <taxon>Bacilli</taxon>
        <taxon>Bacillales</taxon>
        <taxon>Bacillaceae</taxon>
        <taxon>Gracilibacillus</taxon>
    </lineage>
</organism>
<dbReference type="SUPFAM" id="SSF55874">
    <property type="entry name" value="ATPase domain of HSP90 chaperone/DNA topoisomerase II/histidine kinase"/>
    <property type="match status" value="1"/>
</dbReference>